<evidence type="ECO:0000256" key="1">
    <source>
        <dbReference type="ARBA" id="ARBA00023125"/>
    </source>
</evidence>
<evidence type="ECO:0000313" key="4">
    <source>
        <dbReference type="EMBL" id="MDT0681425.1"/>
    </source>
</evidence>
<evidence type="ECO:0000313" key="5">
    <source>
        <dbReference type="Proteomes" id="UP001265259"/>
    </source>
</evidence>
<dbReference type="Gene3D" id="1.10.10.60">
    <property type="entry name" value="Homeodomain-like"/>
    <property type="match status" value="1"/>
</dbReference>
<dbReference type="PROSITE" id="PS01081">
    <property type="entry name" value="HTH_TETR_1"/>
    <property type="match status" value="1"/>
</dbReference>
<feature type="DNA-binding region" description="H-T-H motif" evidence="2">
    <location>
        <begin position="34"/>
        <end position="53"/>
    </location>
</feature>
<gene>
    <name evidence="4" type="ORF">RM543_01915</name>
</gene>
<dbReference type="EMBL" id="JAVRHL010000001">
    <property type="protein sequence ID" value="MDT0681425.1"/>
    <property type="molecule type" value="Genomic_DNA"/>
</dbReference>
<dbReference type="RefSeq" id="WP_311689094.1">
    <property type="nucleotide sequence ID" value="NZ_JAVRHL010000001.1"/>
</dbReference>
<dbReference type="PRINTS" id="PR00455">
    <property type="entry name" value="HTHTETR"/>
</dbReference>
<dbReference type="PANTHER" id="PTHR30055">
    <property type="entry name" value="HTH-TYPE TRANSCRIPTIONAL REGULATOR RUTR"/>
    <property type="match status" value="1"/>
</dbReference>
<name>A0ABU3DCI4_9RHOB</name>
<dbReference type="Gene3D" id="1.10.357.10">
    <property type="entry name" value="Tetracycline Repressor, domain 2"/>
    <property type="match status" value="1"/>
</dbReference>
<dbReference type="InterPro" id="IPR009057">
    <property type="entry name" value="Homeodomain-like_sf"/>
</dbReference>
<dbReference type="SUPFAM" id="SSF46689">
    <property type="entry name" value="Homeodomain-like"/>
    <property type="match status" value="1"/>
</dbReference>
<evidence type="ECO:0000259" key="3">
    <source>
        <dbReference type="PROSITE" id="PS50977"/>
    </source>
</evidence>
<dbReference type="InterPro" id="IPR023772">
    <property type="entry name" value="DNA-bd_HTH_TetR-type_CS"/>
</dbReference>
<dbReference type="InterPro" id="IPR039536">
    <property type="entry name" value="TetR_C_Proteobacteria"/>
</dbReference>
<dbReference type="InterPro" id="IPR050109">
    <property type="entry name" value="HTH-type_TetR-like_transc_reg"/>
</dbReference>
<dbReference type="PANTHER" id="PTHR30055:SF146">
    <property type="entry name" value="HTH-TYPE TRANSCRIPTIONAL DUAL REGULATOR CECR"/>
    <property type="match status" value="1"/>
</dbReference>
<reference evidence="4 5" key="1">
    <citation type="submission" date="2023-09" db="EMBL/GenBank/DDBJ databases">
        <authorList>
            <person name="Rey-Velasco X."/>
        </authorList>
    </citation>
    <scope>NUCLEOTIDE SEQUENCE [LARGE SCALE GENOMIC DNA]</scope>
    <source>
        <strain evidence="4 5">F158</strain>
    </source>
</reference>
<evidence type="ECO:0000256" key="2">
    <source>
        <dbReference type="PROSITE-ProRule" id="PRU00335"/>
    </source>
</evidence>
<dbReference type="InterPro" id="IPR001647">
    <property type="entry name" value="HTH_TetR"/>
</dbReference>
<dbReference type="InterPro" id="IPR036271">
    <property type="entry name" value="Tet_transcr_reg_TetR-rel_C_sf"/>
</dbReference>
<proteinExistence type="predicted"/>
<dbReference type="Proteomes" id="UP001265259">
    <property type="component" value="Unassembled WGS sequence"/>
</dbReference>
<keyword evidence="1 2" id="KW-0238">DNA-binding</keyword>
<feature type="domain" description="HTH tetR-type" evidence="3">
    <location>
        <begin position="11"/>
        <end position="71"/>
    </location>
</feature>
<accession>A0ABU3DCI4</accession>
<dbReference type="SUPFAM" id="SSF48498">
    <property type="entry name" value="Tetracyclin repressor-like, C-terminal domain"/>
    <property type="match status" value="1"/>
</dbReference>
<dbReference type="Pfam" id="PF00440">
    <property type="entry name" value="TetR_N"/>
    <property type="match status" value="1"/>
</dbReference>
<dbReference type="Pfam" id="PF14246">
    <property type="entry name" value="TetR_C_7"/>
    <property type="match status" value="1"/>
</dbReference>
<dbReference type="PROSITE" id="PS50977">
    <property type="entry name" value="HTH_TETR_2"/>
    <property type="match status" value="1"/>
</dbReference>
<organism evidence="4 5">
    <name type="scientific">Tropicimonas omnivorans</name>
    <dbReference type="NCBI Taxonomy" id="3075590"/>
    <lineage>
        <taxon>Bacteria</taxon>
        <taxon>Pseudomonadati</taxon>
        <taxon>Pseudomonadota</taxon>
        <taxon>Alphaproteobacteria</taxon>
        <taxon>Rhodobacterales</taxon>
        <taxon>Roseobacteraceae</taxon>
        <taxon>Tropicimonas</taxon>
    </lineage>
</organism>
<comment type="caution">
    <text evidence="4">The sequence shown here is derived from an EMBL/GenBank/DDBJ whole genome shotgun (WGS) entry which is preliminary data.</text>
</comment>
<protein>
    <submittedName>
        <fullName evidence="4">TetR/AcrR family transcriptional regulator</fullName>
    </submittedName>
</protein>
<keyword evidence="5" id="KW-1185">Reference proteome</keyword>
<sequence>MNAPTGKIRRGRKYDQVIDGARRVFLRDGFEGASVDDIAREAGVSKATLYSYFPDKRLLFIEIGIGECQMQTADAMCEVDLSAAPGEVLTLAATRLVAFFTSPFGANLFRTCVAECQRFPELGNQFYASGPQRVRGILMEYIAAAEERGELLVEDHSLAADQFIELCKADLFSRLMAGLCTGFDEAERERVVNGAVEMFLARYGTAGKGS</sequence>